<evidence type="ECO:0000259" key="2">
    <source>
        <dbReference type="Pfam" id="PF19762"/>
    </source>
</evidence>
<dbReference type="Pfam" id="PF19762">
    <property type="entry name" value="DUF6249"/>
    <property type="match status" value="1"/>
</dbReference>
<proteinExistence type="predicted"/>
<feature type="domain" description="DUF6249" evidence="2">
    <location>
        <begin position="9"/>
        <end position="112"/>
    </location>
</feature>
<evidence type="ECO:0000313" key="4">
    <source>
        <dbReference type="Proteomes" id="UP001139409"/>
    </source>
</evidence>
<comment type="caution">
    <text evidence="3">The sequence shown here is derived from an EMBL/GenBank/DDBJ whole genome shotgun (WGS) entry which is preliminary data.</text>
</comment>
<keyword evidence="4" id="KW-1185">Reference proteome</keyword>
<gene>
    <name evidence="3" type="ORF">LDX50_27950</name>
</gene>
<keyword evidence="1" id="KW-1133">Transmembrane helix</keyword>
<dbReference type="EMBL" id="JAIXNE010000007">
    <property type="protein sequence ID" value="MCA6078740.1"/>
    <property type="molecule type" value="Genomic_DNA"/>
</dbReference>
<keyword evidence="1" id="KW-0472">Membrane</keyword>
<dbReference type="InterPro" id="IPR046216">
    <property type="entry name" value="DUF6249"/>
</dbReference>
<sequence length="119" mass="13293">MSAYLKDVLMPLMILGPMVIGLILFVKTLTTYFLKKRMVEKGYVDQESVAILAKEEEKDNKMTTLKWGLVVFFGGLALIILEFIDYGPESPLPYGVFALSVSLGFLLHFLISGGLNKKD</sequence>
<protein>
    <recommendedName>
        <fullName evidence="2">DUF6249 domain-containing protein</fullName>
    </recommendedName>
</protein>
<accession>A0A9X1KZW2</accession>
<organism evidence="3 4">
    <name type="scientific">Fulvivirga sedimenti</name>
    <dbReference type="NCBI Taxonomy" id="2879465"/>
    <lineage>
        <taxon>Bacteria</taxon>
        <taxon>Pseudomonadati</taxon>
        <taxon>Bacteroidota</taxon>
        <taxon>Cytophagia</taxon>
        <taxon>Cytophagales</taxon>
        <taxon>Fulvivirgaceae</taxon>
        <taxon>Fulvivirga</taxon>
    </lineage>
</organism>
<keyword evidence="1" id="KW-0812">Transmembrane</keyword>
<name>A0A9X1KZW2_9BACT</name>
<evidence type="ECO:0000256" key="1">
    <source>
        <dbReference type="SAM" id="Phobius"/>
    </source>
</evidence>
<dbReference type="RefSeq" id="WP_225699601.1">
    <property type="nucleotide sequence ID" value="NZ_JAIXNE010000007.1"/>
</dbReference>
<feature type="transmembrane region" description="Helical" evidence="1">
    <location>
        <begin position="12"/>
        <end position="34"/>
    </location>
</feature>
<feature type="transmembrane region" description="Helical" evidence="1">
    <location>
        <begin position="92"/>
        <end position="111"/>
    </location>
</feature>
<dbReference type="Proteomes" id="UP001139409">
    <property type="component" value="Unassembled WGS sequence"/>
</dbReference>
<reference evidence="3" key="1">
    <citation type="submission" date="2021-09" db="EMBL/GenBank/DDBJ databases">
        <title>Fulvivirga sp. isolated from coastal sediment.</title>
        <authorList>
            <person name="Yu H."/>
        </authorList>
    </citation>
    <scope>NUCLEOTIDE SEQUENCE</scope>
    <source>
        <strain evidence="3">1062</strain>
    </source>
</reference>
<evidence type="ECO:0000313" key="3">
    <source>
        <dbReference type="EMBL" id="MCA6078740.1"/>
    </source>
</evidence>
<feature type="transmembrane region" description="Helical" evidence="1">
    <location>
        <begin position="67"/>
        <end position="86"/>
    </location>
</feature>
<dbReference type="AlphaFoldDB" id="A0A9X1KZW2"/>